<dbReference type="STRING" id="29845.A0A1V6RNP4"/>
<dbReference type="PROSITE" id="PS51883">
    <property type="entry name" value="OBG"/>
    <property type="match status" value="1"/>
</dbReference>
<name>A0A1V6RNP4_9EURO</name>
<dbReference type="InterPro" id="IPR006073">
    <property type="entry name" value="GTP-bd"/>
</dbReference>
<evidence type="ECO:0000256" key="1">
    <source>
        <dbReference type="ARBA" id="ARBA00007699"/>
    </source>
</evidence>
<dbReference type="InterPro" id="IPR006169">
    <property type="entry name" value="GTP1_OBG_dom"/>
</dbReference>
<dbReference type="PANTHER" id="PTHR11702:SF31">
    <property type="entry name" value="MITOCHONDRIAL RIBOSOME-ASSOCIATED GTPASE 2"/>
    <property type="match status" value="1"/>
</dbReference>
<dbReference type="AlphaFoldDB" id="A0A1V6RNP4"/>
<feature type="domain" description="OBG-type G" evidence="5">
    <location>
        <begin position="330"/>
        <end position="581"/>
    </location>
</feature>
<gene>
    <name evidence="7" type="ORF">PENVUL_c035G07250</name>
</gene>
<dbReference type="Pfam" id="PF01018">
    <property type="entry name" value="GTP1_OBG"/>
    <property type="match status" value="2"/>
</dbReference>
<proteinExistence type="inferred from homology"/>
<dbReference type="GO" id="GO:0005739">
    <property type="term" value="C:mitochondrion"/>
    <property type="evidence" value="ECO:0007669"/>
    <property type="project" value="TreeGrafter"/>
</dbReference>
<dbReference type="Proteomes" id="UP000191518">
    <property type="component" value="Unassembled WGS sequence"/>
</dbReference>
<dbReference type="InterPro" id="IPR031167">
    <property type="entry name" value="G_OBG"/>
</dbReference>
<accession>A0A1V6RNP4</accession>
<keyword evidence="8" id="KW-1185">Reference proteome</keyword>
<evidence type="ECO:0000313" key="7">
    <source>
        <dbReference type="EMBL" id="OQE03054.1"/>
    </source>
</evidence>
<dbReference type="FunFam" id="2.70.210.12:FF:000001">
    <property type="entry name" value="GTPase Obg"/>
    <property type="match status" value="1"/>
</dbReference>
<evidence type="ECO:0008006" key="9">
    <source>
        <dbReference type="Google" id="ProtNLM"/>
    </source>
</evidence>
<dbReference type="PRINTS" id="PR00326">
    <property type="entry name" value="GTP1OBG"/>
</dbReference>
<dbReference type="SUPFAM" id="SSF52540">
    <property type="entry name" value="P-loop containing nucleoside triphosphate hydrolases"/>
    <property type="match status" value="1"/>
</dbReference>
<comment type="similarity">
    <text evidence="1">Belongs to the TRAFAC class OBG-HflX-like GTPase superfamily. OBG GTPase family.</text>
</comment>
<organism evidence="7 8">
    <name type="scientific">Penicillium vulpinum</name>
    <dbReference type="NCBI Taxonomy" id="29845"/>
    <lineage>
        <taxon>Eukaryota</taxon>
        <taxon>Fungi</taxon>
        <taxon>Dikarya</taxon>
        <taxon>Ascomycota</taxon>
        <taxon>Pezizomycotina</taxon>
        <taxon>Eurotiomycetes</taxon>
        <taxon>Eurotiomycetidae</taxon>
        <taxon>Eurotiales</taxon>
        <taxon>Aspergillaceae</taxon>
        <taxon>Penicillium</taxon>
    </lineage>
</organism>
<sequence>MAHPRAYFSLPVRPFLPRRARCGRLFLQNLQKPCISRNRFQSTIADPETPPQPSKDAVPDEVTPDLSHLDPSPEDYSRFIFQDKCRVKIHAGSGGHGCVAYLREKYVEEGPPNGGDGGSGGGIYIQTVEGLTSLHKLARRGIIRASRGRNGQGKSKGGKRGEDVLLQVPVGTVVREVSRYDPVEVEWERIKAEEEAAYMAKEEKKIWRDPDELEGEEGEGEGFEDDEPEFNPIRHERWVLHPAAKPSDFLMVQFPKSYPRRQNIAAMQPKAPIWLDLSKPMDKPMLLAAGGIGGLGNPHFSTRVMGRPKFASRGEGGMMLELDFELKLLADVGLVGKPNAGKSTLLRSLTNSRTRIGNWEFTTLSPSIGTVITDDMKGRPLVESKVRRTHFTIADIPGLVEGAHLDRGLGLGFLRHIDRAGILAFVVDLSLGDPVQELQKLWRELGEYERMRDAEPDSTEQDDIIEWNPFTEDVEGHRRQALDRDPGPVLNTNPDGSLPPLAMTPLHLKPWFVVASKADLENTHEQFRALQEYLSGVQNGSLEHPSGHERGWKEKVCAVPVSAKRGEGVSRIPKLVMELLE</sequence>
<dbReference type="OrthoDB" id="347018at2759"/>
<dbReference type="SUPFAM" id="SSF82051">
    <property type="entry name" value="Obg GTP-binding protein N-terminal domain"/>
    <property type="match status" value="1"/>
</dbReference>
<dbReference type="EMBL" id="MDYP01000035">
    <property type="protein sequence ID" value="OQE03054.1"/>
    <property type="molecule type" value="Genomic_DNA"/>
</dbReference>
<evidence type="ECO:0000256" key="4">
    <source>
        <dbReference type="SAM" id="MobiDB-lite"/>
    </source>
</evidence>
<feature type="domain" description="Obg" evidence="6">
    <location>
        <begin position="79"/>
        <end position="329"/>
    </location>
</feature>
<feature type="region of interest" description="Disordered" evidence="4">
    <location>
        <begin position="43"/>
        <end position="74"/>
    </location>
</feature>
<dbReference type="PANTHER" id="PTHR11702">
    <property type="entry name" value="DEVELOPMENTALLY REGULATED GTP-BINDING PROTEIN-RELATED"/>
    <property type="match status" value="1"/>
</dbReference>
<reference evidence="8" key="1">
    <citation type="journal article" date="2017" name="Nat. Microbiol.">
        <title>Global analysis of biosynthetic gene clusters reveals vast potential of secondary metabolite production in Penicillium species.</title>
        <authorList>
            <person name="Nielsen J.C."/>
            <person name="Grijseels S."/>
            <person name="Prigent S."/>
            <person name="Ji B."/>
            <person name="Dainat J."/>
            <person name="Nielsen K.F."/>
            <person name="Frisvad J.C."/>
            <person name="Workman M."/>
            <person name="Nielsen J."/>
        </authorList>
    </citation>
    <scope>NUCLEOTIDE SEQUENCE [LARGE SCALE GENOMIC DNA]</scope>
    <source>
        <strain evidence="8">IBT 29486</strain>
    </source>
</reference>
<evidence type="ECO:0000259" key="5">
    <source>
        <dbReference type="PROSITE" id="PS51710"/>
    </source>
</evidence>
<dbReference type="GO" id="GO:0003924">
    <property type="term" value="F:GTPase activity"/>
    <property type="evidence" value="ECO:0007669"/>
    <property type="project" value="InterPro"/>
</dbReference>
<dbReference type="InterPro" id="IPR036726">
    <property type="entry name" value="GTP1_OBG_dom_sf"/>
</dbReference>
<keyword evidence="2" id="KW-0547">Nucleotide-binding</keyword>
<protein>
    <recommendedName>
        <fullName evidence="9">Obg family GTPase CgtA</fullName>
    </recommendedName>
</protein>
<evidence type="ECO:0000259" key="6">
    <source>
        <dbReference type="PROSITE" id="PS51883"/>
    </source>
</evidence>
<dbReference type="Pfam" id="PF01926">
    <property type="entry name" value="MMR_HSR1"/>
    <property type="match status" value="1"/>
</dbReference>
<dbReference type="Gene3D" id="3.40.50.300">
    <property type="entry name" value="P-loop containing nucleotide triphosphate hydrolases"/>
    <property type="match status" value="1"/>
</dbReference>
<comment type="caution">
    <text evidence="7">The sequence shown here is derived from an EMBL/GenBank/DDBJ whole genome shotgun (WGS) entry which is preliminary data.</text>
</comment>
<dbReference type="GO" id="GO:0042254">
    <property type="term" value="P:ribosome biogenesis"/>
    <property type="evidence" value="ECO:0007669"/>
    <property type="project" value="UniProtKB-UniRule"/>
</dbReference>
<dbReference type="PROSITE" id="PS51710">
    <property type="entry name" value="G_OBG"/>
    <property type="match status" value="1"/>
</dbReference>
<dbReference type="CDD" id="cd01898">
    <property type="entry name" value="Obg"/>
    <property type="match status" value="1"/>
</dbReference>
<dbReference type="InterPro" id="IPR027417">
    <property type="entry name" value="P-loop_NTPase"/>
</dbReference>
<evidence type="ECO:0000256" key="2">
    <source>
        <dbReference type="ARBA" id="ARBA00022741"/>
    </source>
</evidence>
<dbReference type="Gene3D" id="2.70.210.12">
    <property type="entry name" value="GTP1/OBG domain"/>
    <property type="match status" value="1"/>
</dbReference>
<keyword evidence="3" id="KW-0342">GTP-binding</keyword>
<dbReference type="InterPro" id="IPR045086">
    <property type="entry name" value="OBG_GTPase"/>
</dbReference>
<dbReference type="GO" id="GO:0005525">
    <property type="term" value="F:GTP binding"/>
    <property type="evidence" value="ECO:0007669"/>
    <property type="project" value="UniProtKB-KW"/>
</dbReference>
<evidence type="ECO:0000313" key="8">
    <source>
        <dbReference type="Proteomes" id="UP000191518"/>
    </source>
</evidence>
<evidence type="ECO:0000256" key="3">
    <source>
        <dbReference type="ARBA" id="ARBA00023134"/>
    </source>
</evidence>